<keyword evidence="2 5" id="KW-0808">Transferase</keyword>
<feature type="domain" description="Glycosyltransferase subfamily 4-like N-terminal" evidence="4">
    <location>
        <begin position="16"/>
        <end position="161"/>
    </location>
</feature>
<dbReference type="AlphaFoldDB" id="A0A3A4ARP1"/>
<sequence>MTRVRHVAFVIDSDAYGGAAAHTGLLARHLPGDARRTIVASEPVAALVRDAVGRAAEVITVPLTRGRETAPALLHTLRALAPDVVHVNLIDPGSNTAALATATRVAPTVATLHMTGALPVTLAGAYRDVAFATAPSVEVAAQLRLLLPGQRVVRVRSGVDLPPCPVPTRDEHPVVIGAVGRLTPRKGFDVLLEAVARMMAGSGPPFRVAIAGAGREAENLAREARYLPVTFFGHIRDVPALLRGVDVFCLPSRHESLSLALLEAMAHGLPCVTTPVGDTVSEVRRAALVVPPDDPPALAAALHRLCSDPGLRLELGLRARDRAVEAFDARRMAAETAALLRHAASSRRPSPARRARRAARRPGQPDRPDTSTGRA</sequence>
<comment type="caution">
    <text evidence="5">The sequence shown here is derived from an EMBL/GenBank/DDBJ whole genome shotgun (WGS) entry which is preliminary data.</text>
</comment>
<evidence type="ECO:0000313" key="6">
    <source>
        <dbReference type="Proteomes" id="UP000265768"/>
    </source>
</evidence>
<dbReference type="CDD" id="cd03801">
    <property type="entry name" value="GT4_PimA-like"/>
    <property type="match status" value="1"/>
</dbReference>
<gene>
    <name evidence="5" type="ORF">D5H75_19110</name>
</gene>
<name>A0A3A4ARP1_9ACTN</name>
<dbReference type="GO" id="GO:0016757">
    <property type="term" value="F:glycosyltransferase activity"/>
    <property type="evidence" value="ECO:0007669"/>
    <property type="project" value="UniProtKB-KW"/>
</dbReference>
<feature type="compositionally biased region" description="Basic residues" evidence="3">
    <location>
        <begin position="350"/>
        <end position="360"/>
    </location>
</feature>
<organism evidence="5 6">
    <name type="scientific">Bailinhaonella thermotolerans</name>
    <dbReference type="NCBI Taxonomy" id="1070861"/>
    <lineage>
        <taxon>Bacteria</taxon>
        <taxon>Bacillati</taxon>
        <taxon>Actinomycetota</taxon>
        <taxon>Actinomycetes</taxon>
        <taxon>Streptosporangiales</taxon>
        <taxon>Streptosporangiaceae</taxon>
        <taxon>Bailinhaonella</taxon>
    </lineage>
</organism>
<protein>
    <submittedName>
        <fullName evidence="5">Glycosyltransferase family 1 protein</fullName>
    </submittedName>
</protein>
<dbReference type="InterPro" id="IPR028098">
    <property type="entry name" value="Glyco_trans_4-like_N"/>
</dbReference>
<dbReference type="PANTHER" id="PTHR12526:SF510">
    <property type="entry name" value="D-INOSITOL 3-PHOSPHATE GLYCOSYLTRANSFERASE"/>
    <property type="match status" value="1"/>
</dbReference>
<dbReference type="EMBL" id="QZEY01000006">
    <property type="protein sequence ID" value="RJL31801.1"/>
    <property type="molecule type" value="Genomic_DNA"/>
</dbReference>
<feature type="region of interest" description="Disordered" evidence="3">
    <location>
        <begin position="341"/>
        <end position="375"/>
    </location>
</feature>
<dbReference type="Proteomes" id="UP000265768">
    <property type="component" value="Unassembled WGS sequence"/>
</dbReference>
<evidence type="ECO:0000259" key="4">
    <source>
        <dbReference type="Pfam" id="PF13439"/>
    </source>
</evidence>
<dbReference type="OrthoDB" id="9810929at2"/>
<dbReference type="Pfam" id="PF13692">
    <property type="entry name" value="Glyco_trans_1_4"/>
    <property type="match status" value="1"/>
</dbReference>
<evidence type="ECO:0000256" key="1">
    <source>
        <dbReference type="ARBA" id="ARBA00022676"/>
    </source>
</evidence>
<evidence type="ECO:0000313" key="5">
    <source>
        <dbReference type="EMBL" id="RJL31801.1"/>
    </source>
</evidence>
<proteinExistence type="predicted"/>
<dbReference type="Pfam" id="PF13439">
    <property type="entry name" value="Glyco_transf_4"/>
    <property type="match status" value="1"/>
</dbReference>
<accession>A0A3A4ARP1</accession>
<keyword evidence="1" id="KW-0328">Glycosyltransferase</keyword>
<dbReference type="PANTHER" id="PTHR12526">
    <property type="entry name" value="GLYCOSYLTRANSFERASE"/>
    <property type="match status" value="1"/>
</dbReference>
<keyword evidence="6" id="KW-1185">Reference proteome</keyword>
<dbReference type="Gene3D" id="3.40.50.2000">
    <property type="entry name" value="Glycogen Phosphorylase B"/>
    <property type="match status" value="2"/>
</dbReference>
<dbReference type="SUPFAM" id="SSF53756">
    <property type="entry name" value="UDP-Glycosyltransferase/glycogen phosphorylase"/>
    <property type="match status" value="1"/>
</dbReference>
<reference evidence="5 6" key="1">
    <citation type="submission" date="2018-09" db="EMBL/GenBank/DDBJ databases">
        <title>YIM 75507 draft genome.</title>
        <authorList>
            <person name="Tang S."/>
            <person name="Feng Y."/>
        </authorList>
    </citation>
    <scope>NUCLEOTIDE SEQUENCE [LARGE SCALE GENOMIC DNA]</scope>
    <source>
        <strain evidence="5 6">YIM 75507</strain>
    </source>
</reference>
<evidence type="ECO:0000256" key="2">
    <source>
        <dbReference type="ARBA" id="ARBA00022679"/>
    </source>
</evidence>
<evidence type="ECO:0000256" key="3">
    <source>
        <dbReference type="SAM" id="MobiDB-lite"/>
    </source>
</evidence>